<gene>
    <name evidence="1" type="ORF">ABENE_17560</name>
</gene>
<dbReference type="AlphaFoldDB" id="V4PFV4"/>
<accession>V4PFV4</accession>
<keyword evidence="2" id="KW-1185">Reference proteome</keyword>
<name>V4PFV4_9CAUL</name>
<dbReference type="PATRIC" id="fig|1121022.4.peg.3586"/>
<dbReference type="Pfam" id="PF05284">
    <property type="entry name" value="DUF736"/>
    <property type="match status" value="1"/>
</dbReference>
<dbReference type="STRING" id="1121022.GCA_000376105_03771"/>
<protein>
    <recommendedName>
        <fullName evidence="3">DUF736 domain-containing protein</fullName>
    </recommendedName>
</protein>
<organism evidence="1 2">
    <name type="scientific">Asticcacaulis benevestitus DSM 16100 = ATCC BAA-896</name>
    <dbReference type="NCBI Taxonomy" id="1121022"/>
    <lineage>
        <taxon>Bacteria</taxon>
        <taxon>Pseudomonadati</taxon>
        <taxon>Pseudomonadota</taxon>
        <taxon>Alphaproteobacteria</taxon>
        <taxon>Caulobacterales</taxon>
        <taxon>Caulobacteraceae</taxon>
        <taxon>Asticcacaulis</taxon>
    </lineage>
</organism>
<reference evidence="1 2" key="1">
    <citation type="journal article" date="2014" name="Nature">
        <title>Sequential evolution of bacterial morphology by co-option of a developmental regulator.</title>
        <authorList>
            <person name="Jiang C."/>
            <person name="Brown P.J."/>
            <person name="Ducret A."/>
            <person name="Brun Y.V."/>
        </authorList>
    </citation>
    <scope>NUCLEOTIDE SEQUENCE [LARGE SCALE GENOMIC DNA]</scope>
    <source>
        <strain evidence="1 2">DSM 16100</strain>
    </source>
</reference>
<dbReference type="RefSeq" id="WP_018083454.1">
    <property type="nucleotide sequence ID" value="NZ_AQWM01000032.1"/>
</dbReference>
<sequence length="115" mass="13238">MPQIGQFTRIRGIFTGTLRTLMFDRHIVLVPTNQPDVQGQPHYTIHIKDADGPEVGVAWKRTSDRAGEFITLALDDPTLPTPIRANLFQRDTDKKEWILMWKREPSRPSRAEDTN</sequence>
<dbReference type="EMBL" id="AWGB01000047">
    <property type="protein sequence ID" value="ESQ87036.1"/>
    <property type="molecule type" value="Genomic_DNA"/>
</dbReference>
<dbReference type="OrthoDB" id="9811595at2"/>
<evidence type="ECO:0008006" key="3">
    <source>
        <dbReference type="Google" id="ProtNLM"/>
    </source>
</evidence>
<dbReference type="InterPro" id="IPR007948">
    <property type="entry name" value="DUF736"/>
</dbReference>
<comment type="caution">
    <text evidence="1">The sequence shown here is derived from an EMBL/GenBank/DDBJ whole genome shotgun (WGS) entry which is preliminary data.</text>
</comment>
<evidence type="ECO:0000313" key="1">
    <source>
        <dbReference type="EMBL" id="ESQ87036.1"/>
    </source>
</evidence>
<dbReference type="eggNOG" id="COG5489">
    <property type="taxonomic scope" value="Bacteria"/>
</dbReference>
<dbReference type="Proteomes" id="UP000017837">
    <property type="component" value="Unassembled WGS sequence"/>
</dbReference>
<evidence type="ECO:0000313" key="2">
    <source>
        <dbReference type="Proteomes" id="UP000017837"/>
    </source>
</evidence>
<proteinExistence type="predicted"/>